<comment type="PTM">
    <text evidence="7">Binds 1 heme group per subunit.</text>
</comment>
<evidence type="ECO:0000256" key="5">
    <source>
        <dbReference type="ARBA" id="ARBA00023004"/>
    </source>
</evidence>
<evidence type="ECO:0000313" key="10">
    <source>
        <dbReference type="Proteomes" id="UP000051936"/>
    </source>
</evidence>
<dbReference type="GO" id="GO:0020037">
    <property type="term" value="F:heme binding"/>
    <property type="evidence" value="ECO:0007669"/>
    <property type="project" value="InterPro"/>
</dbReference>
<dbReference type="Pfam" id="PF01322">
    <property type="entry name" value="Cytochrom_C_2"/>
    <property type="match status" value="1"/>
</dbReference>
<name>A0A0R3DSM2_9BRAD</name>
<proteinExistence type="predicted"/>
<keyword evidence="2 7" id="KW-0349">Heme</keyword>
<reference evidence="9 10" key="1">
    <citation type="submission" date="2015-09" db="EMBL/GenBank/DDBJ databases">
        <title>Draft Genome Sequence of Bradyrhizobium manausense Strain BR 3351T, a Novel Symbiotic Nitrogen-Fixing Alphaproteobacterium Isolated from Brazilian Amazon Rain Forest.</title>
        <authorList>
            <person name="De Araujo J.L."/>
            <person name="Zilli J.E."/>
        </authorList>
    </citation>
    <scope>NUCLEOTIDE SEQUENCE [LARGE SCALE GENOMIC DNA]</scope>
    <source>
        <strain evidence="9 10">BR3351</strain>
    </source>
</reference>
<accession>A0A0R3DSM2</accession>
<dbReference type="SUPFAM" id="SSF47175">
    <property type="entry name" value="Cytochromes"/>
    <property type="match status" value="1"/>
</dbReference>
<feature type="chain" id="PRO_5006435726" evidence="8">
    <location>
        <begin position="21"/>
        <end position="149"/>
    </location>
</feature>
<feature type="signal peptide" evidence="8">
    <location>
        <begin position="1"/>
        <end position="20"/>
    </location>
</feature>
<dbReference type="EMBL" id="LJYG01000083">
    <property type="protein sequence ID" value="KRQ10389.1"/>
    <property type="molecule type" value="Genomic_DNA"/>
</dbReference>
<dbReference type="InterPro" id="IPR002321">
    <property type="entry name" value="Cyt_c_II"/>
</dbReference>
<protein>
    <submittedName>
        <fullName evidence="9">Cytochrome C555</fullName>
    </submittedName>
</protein>
<evidence type="ECO:0000313" key="9">
    <source>
        <dbReference type="EMBL" id="KRQ10389.1"/>
    </source>
</evidence>
<evidence type="ECO:0000256" key="6">
    <source>
        <dbReference type="PIRSR" id="PIRSR000027-1"/>
    </source>
</evidence>
<sequence>MKRMFVVAGTLILGAGAVMAQQEVAVQQDNLMRSQAKSMYGVILKMTKGDIPYNQKQVDEAIASLEADVAKIAKTFEVNPKQDVVNATYGSSPKVWQQKADFESKIPPVQKAIADVKGKIHNVASLKAAYTTINDRCNDCHETYRLKLK</sequence>
<keyword evidence="4" id="KW-0249">Electron transport</keyword>
<organism evidence="9 10">
    <name type="scientific">Bradyrhizobium manausense</name>
    <dbReference type="NCBI Taxonomy" id="989370"/>
    <lineage>
        <taxon>Bacteria</taxon>
        <taxon>Pseudomonadati</taxon>
        <taxon>Pseudomonadota</taxon>
        <taxon>Alphaproteobacteria</taxon>
        <taxon>Hyphomicrobiales</taxon>
        <taxon>Nitrobacteraceae</taxon>
        <taxon>Bradyrhizobium</taxon>
    </lineage>
</organism>
<keyword evidence="3 6" id="KW-0479">Metal-binding</keyword>
<dbReference type="Proteomes" id="UP000051936">
    <property type="component" value="Unassembled WGS sequence"/>
</dbReference>
<feature type="binding site" description="covalent" evidence="7">
    <location>
        <position position="137"/>
    </location>
    <ligand>
        <name>heme c</name>
        <dbReference type="ChEBI" id="CHEBI:61717"/>
    </ligand>
</feature>
<comment type="caution">
    <text evidence="9">The sequence shown here is derived from an EMBL/GenBank/DDBJ whole genome shotgun (WGS) entry which is preliminary data.</text>
</comment>
<keyword evidence="8" id="KW-0732">Signal</keyword>
<dbReference type="GO" id="GO:0022900">
    <property type="term" value="P:electron transport chain"/>
    <property type="evidence" value="ECO:0007669"/>
    <property type="project" value="InterPro"/>
</dbReference>
<feature type="binding site" description="covalent" evidence="7">
    <location>
        <position position="140"/>
    </location>
    <ligand>
        <name>heme c</name>
        <dbReference type="ChEBI" id="CHEBI:61717"/>
    </ligand>
</feature>
<keyword evidence="5 6" id="KW-0408">Iron</keyword>
<evidence type="ECO:0000256" key="8">
    <source>
        <dbReference type="SAM" id="SignalP"/>
    </source>
</evidence>
<evidence type="ECO:0000256" key="4">
    <source>
        <dbReference type="ARBA" id="ARBA00022982"/>
    </source>
</evidence>
<evidence type="ECO:0000256" key="7">
    <source>
        <dbReference type="PIRSR" id="PIRSR000027-2"/>
    </source>
</evidence>
<dbReference type="GO" id="GO:0042597">
    <property type="term" value="C:periplasmic space"/>
    <property type="evidence" value="ECO:0007669"/>
    <property type="project" value="InterPro"/>
</dbReference>
<keyword evidence="10" id="KW-1185">Reference proteome</keyword>
<keyword evidence="1" id="KW-0813">Transport</keyword>
<gene>
    <name evidence="9" type="ORF">AOQ71_18690</name>
</gene>
<dbReference type="OrthoDB" id="9811729at2"/>
<dbReference type="AlphaFoldDB" id="A0A0R3DSM2"/>
<evidence type="ECO:0000256" key="3">
    <source>
        <dbReference type="ARBA" id="ARBA00022723"/>
    </source>
</evidence>
<dbReference type="GO" id="GO:0009055">
    <property type="term" value="F:electron transfer activity"/>
    <property type="evidence" value="ECO:0007669"/>
    <property type="project" value="InterPro"/>
</dbReference>
<evidence type="ECO:0000256" key="2">
    <source>
        <dbReference type="ARBA" id="ARBA00022617"/>
    </source>
</evidence>
<dbReference type="InterPro" id="IPR012127">
    <property type="entry name" value="Cyt_c_prime"/>
</dbReference>
<feature type="binding site" description="axial binding residue" evidence="6">
    <location>
        <position position="141"/>
    </location>
    <ligand>
        <name>heme c</name>
        <dbReference type="ChEBI" id="CHEBI:61717"/>
    </ligand>
    <ligandPart>
        <name>Fe</name>
        <dbReference type="ChEBI" id="CHEBI:18248"/>
    </ligandPart>
</feature>
<dbReference type="InterPro" id="IPR010980">
    <property type="entry name" value="Cyt_c/b562"/>
</dbReference>
<dbReference type="PIRSF" id="PIRSF000027">
    <property type="entry name" value="Cytc_c_prime"/>
    <property type="match status" value="1"/>
</dbReference>
<evidence type="ECO:0000256" key="1">
    <source>
        <dbReference type="ARBA" id="ARBA00022448"/>
    </source>
</evidence>
<dbReference type="Gene3D" id="1.20.120.10">
    <property type="entry name" value="Cytochrome c/b562"/>
    <property type="match status" value="1"/>
</dbReference>
<dbReference type="GO" id="GO:0005506">
    <property type="term" value="F:iron ion binding"/>
    <property type="evidence" value="ECO:0007669"/>
    <property type="project" value="InterPro"/>
</dbReference>
<dbReference type="RefSeq" id="WP_057749025.1">
    <property type="nucleotide sequence ID" value="NZ_LJYG01000083.1"/>
</dbReference>
<dbReference type="STRING" id="989370.AOQ71_18690"/>
<dbReference type="PROSITE" id="PS51009">
    <property type="entry name" value="CYTCII"/>
    <property type="match status" value="1"/>
</dbReference>